<feature type="compositionally biased region" description="Basic and acidic residues" evidence="6">
    <location>
        <begin position="346"/>
        <end position="355"/>
    </location>
</feature>
<comment type="caution">
    <text evidence="9">The sequence shown here is derived from an EMBL/GenBank/DDBJ whole genome shotgun (WGS) entry which is preliminary data.</text>
</comment>
<dbReference type="InterPro" id="IPR052337">
    <property type="entry name" value="SAT4-like"/>
</dbReference>
<feature type="region of interest" description="Disordered" evidence="6">
    <location>
        <begin position="303"/>
        <end position="396"/>
    </location>
</feature>
<keyword evidence="10" id="KW-1185">Reference proteome</keyword>
<evidence type="ECO:0000256" key="4">
    <source>
        <dbReference type="ARBA" id="ARBA00023136"/>
    </source>
</evidence>
<evidence type="ECO:0000256" key="1">
    <source>
        <dbReference type="ARBA" id="ARBA00004141"/>
    </source>
</evidence>
<feature type="compositionally biased region" description="Low complexity" evidence="6">
    <location>
        <begin position="329"/>
        <end position="341"/>
    </location>
</feature>
<evidence type="ECO:0000256" key="5">
    <source>
        <dbReference type="ARBA" id="ARBA00038359"/>
    </source>
</evidence>
<gene>
    <name evidence="9" type="ORF">B0H66DRAFT_486125</name>
</gene>
<evidence type="ECO:0000256" key="2">
    <source>
        <dbReference type="ARBA" id="ARBA00022692"/>
    </source>
</evidence>
<reference evidence="9" key="1">
    <citation type="journal article" date="2023" name="Mol. Phylogenet. Evol.">
        <title>Genome-scale phylogeny and comparative genomics of the fungal order Sordariales.</title>
        <authorList>
            <person name="Hensen N."/>
            <person name="Bonometti L."/>
            <person name="Westerberg I."/>
            <person name="Brannstrom I.O."/>
            <person name="Guillou S."/>
            <person name="Cros-Aarteil S."/>
            <person name="Calhoun S."/>
            <person name="Haridas S."/>
            <person name="Kuo A."/>
            <person name="Mondo S."/>
            <person name="Pangilinan J."/>
            <person name="Riley R."/>
            <person name="LaButti K."/>
            <person name="Andreopoulos B."/>
            <person name="Lipzen A."/>
            <person name="Chen C."/>
            <person name="Yan M."/>
            <person name="Daum C."/>
            <person name="Ng V."/>
            <person name="Clum A."/>
            <person name="Steindorff A."/>
            <person name="Ohm R.A."/>
            <person name="Martin F."/>
            <person name="Silar P."/>
            <person name="Natvig D.O."/>
            <person name="Lalanne C."/>
            <person name="Gautier V."/>
            <person name="Ament-Velasquez S.L."/>
            <person name="Kruys A."/>
            <person name="Hutchinson M.I."/>
            <person name="Powell A.J."/>
            <person name="Barry K."/>
            <person name="Miller A.N."/>
            <person name="Grigoriev I.V."/>
            <person name="Debuchy R."/>
            <person name="Gladieux P."/>
            <person name="Hiltunen Thoren M."/>
            <person name="Johannesson H."/>
        </authorList>
    </citation>
    <scope>NUCLEOTIDE SEQUENCE</scope>
    <source>
        <strain evidence="9">CBS 118394</strain>
    </source>
</reference>
<evidence type="ECO:0000313" key="10">
    <source>
        <dbReference type="Proteomes" id="UP001283341"/>
    </source>
</evidence>
<evidence type="ECO:0000313" key="9">
    <source>
        <dbReference type="EMBL" id="KAK3312507.1"/>
    </source>
</evidence>
<dbReference type="Proteomes" id="UP001283341">
    <property type="component" value="Unassembled WGS sequence"/>
</dbReference>
<dbReference type="PANTHER" id="PTHR33048">
    <property type="entry name" value="PTH11-LIKE INTEGRAL MEMBRANE PROTEIN (AFU_ORTHOLOGUE AFUA_5G11245)"/>
    <property type="match status" value="1"/>
</dbReference>
<feature type="domain" description="Rhodopsin" evidence="8">
    <location>
        <begin position="38"/>
        <end position="278"/>
    </location>
</feature>
<name>A0AAE0HTW7_9PEZI</name>
<dbReference type="InterPro" id="IPR049326">
    <property type="entry name" value="Rhodopsin_dom_fungi"/>
</dbReference>
<feature type="transmembrane region" description="Helical" evidence="7">
    <location>
        <begin position="133"/>
        <end position="155"/>
    </location>
</feature>
<dbReference type="PANTHER" id="PTHR33048:SF47">
    <property type="entry name" value="INTEGRAL MEMBRANE PROTEIN-RELATED"/>
    <property type="match status" value="1"/>
</dbReference>
<evidence type="ECO:0000259" key="8">
    <source>
        <dbReference type="Pfam" id="PF20684"/>
    </source>
</evidence>
<feature type="transmembrane region" description="Helical" evidence="7">
    <location>
        <begin position="97"/>
        <end position="121"/>
    </location>
</feature>
<dbReference type="EMBL" id="JAUEDM010000009">
    <property type="protein sequence ID" value="KAK3312507.1"/>
    <property type="molecule type" value="Genomic_DNA"/>
</dbReference>
<proteinExistence type="inferred from homology"/>
<protein>
    <submittedName>
        <fullName evidence="9">Integral membrane protein</fullName>
    </submittedName>
</protein>
<evidence type="ECO:0000256" key="3">
    <source>
        <dbReference type="ARBA" id="ARBA00022989"/>
    </source>
</evidence>
<organism evidence="9 10">
    <name type="scientific">Apodospora peruviana</name>
    <dbReference type="NCBI Taxonomy" id="516989"/>
    <lineage>
        <taxon>Eukaryota</taxon>
        <taxon>Fungi</taxon>
        <taxon>Dikarya</taxon>
        <taxon>Ascomycota</taxon>
        <taxon>Pezizomycotina</taxon>
        <taxon>Sordariomycetes</taxon>
        <taxon>Sordariomycetidae</taxon>
        <taxon>Sordariales</taxon>
        <taxon>Lasiosphaeriaceae</taxon>
        <taxon>Apodospora</taxon>
    </lineage>
</organism>
<feature type="transmembrane region" description="Helical" evidence="7">
    <location>
        <begin position="216"/>
        <end position="238"/>
    </location>
</feature>
<dbReference type="Pfam" id="PF20684">
    <property type="entry name" value="Fung_rhodopsin"/>
    <property type="match status" value="1"/>
</dbReference>
<keyword evidence="2 7" id="KW-0812">Transmembrane</keyword>
<feature type="compositionally biased region" description="Polar residues" evidence="6">
    <location>
        <begin position="357"/>
        <end position="366"/>
    </location>
</feature>
<reference evidence="9" key="2">
    <citation type="submission" date="2023-06" db="EMBL/GenBank/DDBJ databases">
        <authorList>
            <consortium name="Lawrence Berkeley National Laboratory"/>
            <person name="Haridas S."/>
            <person name="Hensen N."/>
            <person name="Bonometti L."/>
            <person name="Westerberg I."/>
            <person name="Brannstrom I.O."/>
            <person name="Guillou S."/>
            <person name="Cros-Aarteil S."/>
            <person name="Calhoun S."/>
            <person name="Kuo A."/>
            <person name="Mondo S."/>
            <person name="Pangilinan J."/>
            <person name="Riley R."/>
            <person name="Labutti K."/>
            <person name="Andreopoulos B."/>
            <person name="Lipzen A."/>
            <person name="Chen C."/>
            <person name="Yanf M."/>
            <person name="Daum C."/>
            <person name="Ng V."/>
            <person name="Clum A."/>
            <person name="Steindorff A."/>
            <person name="Ohm R."/>
            <person name="Martin F."/>
            <person name="Silar P."/>
            <person name="Natvig D."/>
            <person name="Lalanne C."/>
            <person name="Gautier V."/>
            <person name="Ament-Velasquez S.L."/>
            <person name="Kruys A."/>
            <person name="Hutchinson M.I."/>
            <person name="Powell A.J."/>
            <person name="Barry K."/>
            <person name="Miller A.N."/>
            <person name="Grigoriev I.V."/>
            <person name="Debuchy R."/>
            <person name="Gladieux P."/>
            <person name="Thoren M.H."/>
            <person name="Johannesson H."/>
        </authorList>
    </citation>
    <scope>NUCLEOTIDE SEQUENCE</scope>
    <source>
        <strain evidence="9">CBS 118394</strain>
    </source>
</reference>
<comment type="subcellular location">
    <subcellularLocation>
        <location evidence="1">Membrane</location>
        <topology evidence="1">Multi-pass membrane protein</topology>
    </subcellularLocation>
</comment>
<evidence type="ECO:0000256" key="7">
    <source>
        <dbReference type="SAM" id="Phobius"/>
    </source>
</evidence>
<dbReference type="AlphaFoldDB" id="A0AAE0HTW7"/>
<feature type="transmembrane region" description="Helical" evidence="7">
    <location>
        <begin position="54"/>
        <end position="77"/>
    </location>
</feature>
<sequence length="396" mass="44049">MSAIGSLPHSLPPDEDRGPQLVAMFWTFSAISILLTALRFLARVKIRAAVGWDDWMMLVTVVLFTISTCFVTYMASIGGARHVYYLSREQTLLAVKYSWISQPWAILVFATGKSSVALLTLRLIDRISVWRRYVLYFVIVTIFIACSLVVIFTFVQCKPAYALWTPGTNATCWSSDVILRYNYFLSAWNITVDVTLAVLPATFIGRLKNLGRAKRIAICVLLSLGIIAAVFTSIKIPYLSELGEKSDFTWAAFPMQVWTAAEAFVIILCGNVPPLQVFWDRFVTRKLDASYVRRIQLNDGGGSRKRVGFGHHHDHKHHAGSGRDKLPPSSSSSDKSDTSSSATGRGGDRFDDHFWQTRITTADSSSSGGGVDNTDMDVEMMMAPSPTVPPRTARWI</sequence>
<comment type="similarity">
    <text evidence="5">Belongs to the SAT4 family.</text>
</comment>
<feature type="compositionally biased region" description="Basic residues" evidence="6">
    <location>
        <begin position="303"/>
        <end position="320"/>
    </location>
</feature>
<evidence type="ECO:0000256" key="6">
    <source>
        <dbReference type="SAM" id="MobiDB-lite"/>
    </source>
</evidence>
<feature type="transmembrane region" description="Helical" evidence="7">
    <location>
        <begin position="183"/>
        <end position="204"/>
    </location>
</feature>
<feature type="transmembrane region" description="Helical" evidence="7">
    <location>
        <begin position="20"/>
        <end position="42"/>
    </location>
</feature>
<feature type="transmembrane region" description="Helical" evidence="7">
    <location>
        <begin position="258"/>
        <end position="279"/>
    </location>
</feature>
<keyword evidence="4 7" id="KW-0472">Membrane</keyword>
<accession>A0AAE0HTW7</accession>
<keyword evidence="3 7" id="KW-1133">Transmembrane helix</keyword>
<dbReference type="GO" id="GO:0016020">
    <property type="term" value="C:membrane"/>
    <property type="evidence" value="ECO:0007669"/>
    <property type="project" value="UniProtKB-SubCell"/>
</dbReference>